<feature type="transmembrane region" description="Helical" evidence="9">
    <location>
        <begin position="472"/>
        <end position="490"/>
    </location>
</feature>
<reference evidence="10 11" key="1">
    <citation type="submission" date="2019-09" db="EMBL/GenBank/DDBJ databases">
        <title>Segnochrobactrum spirostomi gen. nov., sp. nov., isolated from the ciliate Spirostomum cf. yagiui and description of a novel family, Segnochrobactraceae fam. nov. within the order Rhizobiales of the class Alphaproteobacteria.</title>
        <authorList>
            <person name="Akter S."/>
            <person name="Shazib S.U.A."/>
            <person name="Shin M.K."/>
        </authorList>
    </citation>
    <scope>NUCLEOTIDE SEQUENCE [LARGE SCALE GENOMIC DNA]</scope>
    <source>
        <strain evidence="10 11">Sp-1</strain>
    </source>
</reference>
<evidence type="ECO:0000313" key="11">
    <source>
        <dbReference type="Proteomes" id="UP000332515"/>
    </source>
</evidence>
<evidence type="ECO:0000256" key="9">
    <source>
        <dbReference type="SAM" id="Phobius"/>
    </source>
</evidence>
<evidence type="ECO:0000256" key="2">
    <source>
        <dbReference type="ARBA" id="ARBA00022448"/>
    </source>
</evidence>
<feature type="transmembrane region" description="Helical" evidence="9">
    <location>
        <begin position="310"/>
        <end position="331"/>
    </location>
</feature>
<evidence type="ECO:0000313" key="10">
    <source>
        <dbReference type="EMBL" id="MQT11634.1"/>
    </source>
</evidence>
<keyword evidence="7" id="KW-0868">Chloride</keyword>
<evidence type="ECO:0000256" key="6">
    <source>
        <dbReference type="ARBA" id="ARBA00023136"/>
    </source>
</evidence>
<dbReference type="Proteomes" id="UP000332515">
    <property type="component" value="Unassembled WGS sequence"/>
</dbReference>
<keyword evidence="5" id="KW-0406">Ion transport</keyword>
<dbReference type="NCBIfam" id="NF003640">
    <property type="entry name" value="PRK05277.1"/>
    <property type="match status" value="1"/>
</dbReference>
<feature type="transmembrane region" description="Helical" evidence="9">
    <location>
        <begin position="269"/>
        <end position="290"/>
    </location>
</feature>
<proteinExistence type="predicted"/>
<gene>
    <name evidence="10" type="primary">clcA</name>
    <name evidence="10" type="ORF">F0357_02885</name>
</gene>
<dbReference type="Pfam" id="PF00654">
    <property type="entry name" value="Voltage_CLC"/>
    <property type="match status" value="1"/>
</dbReference>
<dbReference type="SUPFAM" id="SSF81340">
    <property type="entry name" value="Clc chloride channel"/>
    <property type="match status" value="1"/>
</dbReference>
<evidence type="ECO:0000256" key="5">
    <source>
        <dbReference type="ARBA" id="ARBA00023065"/>
    </source>
</evidence>
<comment type="caution">
    <text evidence="10">The sequence shown here is derived from an EMBL/GenBank/DDBJ whole genome shotgun (WGS) entry which is preliminary data.</text>
</comment>
<comment type="subcellular location">
    <subcellularLocation>
        <location evidence="1">Membrane</location>
        <topology evidence="1">Multi-pass membrane protein</topology>
    </subcellularLocation>
</comment>
<accession>A0A6A7XY55</accession>
<name>A0A6A7XY55_9HYPH</name>
<dbReference type="PANTHER" id="PTHR45711">
    <property type="entry name" value="CHLORIDE CHANNEL PROTEIN"/>
    <property type="match status" value="1"/>
</dbReference>
<feature type="transmembrane region" description="Helical" evidence="9">
    <location>
        <begin position="93"/>
        <end position="115"/>
    </location>
</feature>
<dbReference type="PANTHER" id="PTHR45711:SF6">
    <property type="entry name" value="CHLORIDE CHANNEL PROTEIN"/>
    <property type="match status" value="1"/>
</dbReference>
<evidence type="ECO:0000256" key="8">
    <source>
        <dbReference type="SAM" id="MobiDB-lite"/>
    </source>
</evidence>
<dbReference type="EMBL" id="VWNA01000001">
    <property type="protein sequence ID" value="MQT11634.1"/>
    <property type="molecule type" value="Genomic_DNA"/>
</dbReference>
<feature type="transmembrane region" description="Helical" evidence="9">
    <location>
        <begin position="439"/>
        <end position="460"/>
    </location>
</feature>
<evidence type="ECO:0000256" key="4">
    <source>
        <dbReference type="ARBA" id="ARBA00022989"/>
    </source>
</evidence>
<dbReference type="InterPro" id="IPR014743">
    <property type="entry name" value="Cl-channel_core"/>
</dbReference>
<dbReference type="PRINTS" id="PR00762">
    <property type="entry name" value="CLCHANNEL"/>
</dbReference>
<feature type="transmembrane region" description="Helical" evidence="9">
    <location>
        <begin position="414"/>
        <end position="433"/>
    </location>
</feature>
<sequence length="536" mass="55393">MRLKVNVFTRQIATFSSPPQASVALETRPHARWPHPSPVFPGRATAAQSACGGPPPSAKPGGGGRSSCRPPETTGTAFVSESAQPAEPRPSDAIYYAIALAAGAVVGLIGSYFHLGTVAIASWITHLKPVFSGGSLILASSVTAAIMVVAAVWLVRTFCPEAAGSGVQEIEGAMEGLRTVRWKRILPVKFVGGLLALGSGLVAGREGPTIHMGASVAQAASDWFRLPVRDTRGLLAAGGAAGLAAAFNAPLAAILFVIEETRRQFPYGFRTYTAVILGSFASAVVCELITGTSPALEMFAPKLPLVWLPAFFGLGIVLGVVGVLFNKALIASLDTSLKIGRRWSPYLVPLVVGAAIGALLILRPEATGGGEVLVIALAQKNLPLAALAIVVVIRFVMTMFSYSTGVPGGIFAPILALATSIGLLYATVLQLALPLPEGAQAAFAIAAMGGLFSSTVRAPLVGMVLVAELTGAYTLLVPVILTCVTANIVAEALGGRPIYEVLLERTLRLAGLTPPPADAEDAVGGWDARERIASKD</sequence>
<keyword evidence="2" id="KW-0813">Transport</keyword>
<feature type="transmembrane region" description="Helical" evidence="9">
    <location>
        <begin position="382"/>
        <end position="402"/>
    </location>
</feature>
<feature type="compositionally biased region" description="Polar residues" evidence="8">
    <location>
        <begin position="73"/>
        <end position="83"/>
    </location>
</feature>
<evidence type="ECO:0000256" key="7">
    <source>
        <dbReference type="ARBA" id="ARBA00023214"/>
    </source>
</evidence>
<dbReference type="InterPro" id="IPR001807">
    <property type="entry name" value="ClC"/>
</dbReference>
<keyword evidence="3 9" id="KW-0812">Transmembrane</keyword>
<dbReference type="AlphaFoldDB" id="A0A6A7XY55"/>
<protein>
    <submittedName>
        <fullName evidence="10">H(+)/Cl(-) exchange transporter ClcA</fullName>
    </submittedName>
</protein>
<keyword evidence="4 9" id="KW-1133">Transmembrane helix</keyword>
<dbReference type="CDD" id="cd01031">
    <property type="entry name" value="EriC"/>
    <property type="match status" value="1"/>
</dbReference>
<feature type="transmembrane region" description="Helical" evidence="9">
    <location>
        <begin position="186"/>
        <end position="204"/>
    </location>
</feature>
<keyword evidence="11" id="KW-1185">Reference proteome</keyword>
<evidence type="ECO:0000256" key="3">
    <source>
        <dbReference type="ARBA" id="ARBA00022692"/>
    </source>
</evidence>
<feature type="transmembrane region" description="Helical" evidence="9">
    <location>
        <begin position="135"/>
        <end position="155"/>
    </location>
</feature>
<feature type="transmembrane region" description="Helical" evidence="9">
    <location>
        <begin position="234"/>
        <end position="257"/>
    </location>
</feature>
<evidence type="ECO:0000256" key="1">
    <source>
        <dbReference type="ARBA" id="ARBA00004141"/>
    </source>
</evidence>
<feature type="region of interest" description="Disordered" evidence="8">
    <location>
        <begin position="30"/>
        <end position="87"/>
    </location>
</feature>
<keyword evidence="6 9" id="KW-0472">Membrane</keyword>
<dbReference type="GO" id="GO:0005886">
    <property type="term" value="C:plasma membrane"/>
    <property type="evidence" value="ECO:0007669"/>
    <property type="project" value="TreeGrafter"/>
</dbReference>
<dbReference type="Gene3D" id="1.10.3080.10">
    <property type="entry name" value="Clc chloride channel"/>
    <property type="match status" value="1"/>
</dbReference>
<dbReference type="GO" id="GO:0005247">
    <property type="term" value="F:voltage-gated chloride channel activity"/>
    <property type="evidence" value="ECO:0007669"/>
    <property type="project" value="TreeGrafter"/>
</dbReference>
<feature type="transmembrane region" description="Helical" evidence="9">
    <location>
        <begin position="343"/>
        <end position="362"/>
    </location>
</feature>
<organism evidence="10 11">
    <name type="scientific">Segnochrobactrum spirostomi</name>
    <dbReference type="NCBI Taxonomy" id="2608987"/>
    <lineage>
        <taxon>Bacteria</taxon>
        <taxon>Pseudomonadati</taxon>
        <taxon>Pseudomonadota</taxon>
        <taxon>Alphaproteobacteria</taxon>
        <taxon>Hyphomicrobiales</taxon>
        <taxon>Segnochrobactraceae</taxon>
        <taxon>Segnochrobactrum</taxon>
    </lineage>
</organism>